<protein>
    <submittedName>
        <fullName evidence="1">Uncharacterized protein</fullName>
    </submittedName>
</protein>
<organism evidence="1 2">
    <name type="scientific">Lojkania enalia</name>
    <dbReference type="NCBI Taxonomy" id="147567"/>
    <lineage>
        <taxon>Eukaryota</taxon>
        <taxon>Fungi</taxon>
        <taxon>Dikarya</taxon>
        <taxon>Ascomycota</taxon>
        <taxon>Pezizomycotina</taxon>
        <taxon>Dothideomycetes</taxon>
        <taxon>Pleosporomycetidae</taxon>
        <taxon>Pleosporales</taxon>
        <taxon>Pleosporales incertae sedis</taxon>
        <taxon>Lojkania</taxon>
    </lineage>
</organism>
<name>A0A9P4N6E8_9PLEO</name>
<evidence type="ECO:0000313" key="1">
    <source>
        <dbReference type="EMBL" id="KAF2260516.1"/>
    </source>
</evidence>
<keyword evidence="2" id="KW-1185">Reference proteome</keyword>
<gene>
    <name evidence="1" type="ORF">CC78DRAFT_25861</name>
</gene>
<comment type="caution">
    <text evidence="1">The sequence shown here is derived from an EMBL/GenBank/DDBJ whole genome shotgun (WGS) entry which is preliminary data.</text>
</comment>
<reference evidence="2" key="1">
    <citation type="journal article" date="2020" name="Stud. Mycol.">
        <title>101 Dothideomycetes genomes: A test case for predicting lifestyles and emergence of pathogens.</title>
        <authorList>
            <person name="Haridas S."/>
            <person name="Albert R."/>
            <person name="Binder M."/>
            <person name="Bloem J."/>
            <person name="LaButti K."/>
            <person name="Salamov A."/>
            <person name="Andreopoulos B."/>
            <person name="Baker S."/>
            <person name="Barry K."/>
            <person name="Bills G."/>
            <person name="Bluhm B."/>
            <person name="Cannon C."/>
            <person name="Castanera R."/>
            <person name="Culley D."/>
            <person name="Daum C."/>
            <person name="Ezra D."/>
            <person name="Gonzalez J."/>
            <person name="Henrissat B."/>
            <person name="Kuo A."/>
            <person name="Liang C."/>
            <person name="Lipzen A."/>
            <person name="Lutzoni F."/>
            <person name="Magnuson J."/>
            <person name="Mondo S."/>
            <person name="Nolan M."/>
            <person name="Ohm R."/>
            <person name="Pangilinan J."/>
            <person name="Park H.-J."/>
            <person name="Ramirez L."/>
            <person name="Alfaro M."/>
            <person name="Sun H."/>
            <person name="Tritt A."/>
            <person name="Yoshinaga Y."/>
            <person name="Zwiers L.-H."/>
            <person name="Turgeon B."/>
            <person name="Goodwin S."/>
            <person name="Spatafora J."/>
            <person name="Crous P."/>
            <person name="Grigoriev I."/>
        </authorList>
    </citation>
    <scope>NUCLEOTIDE SEQUENCE [LARGE SCALE GENOMIC DNA]</scope>
    <source>
        <strain evidence="2">CBS 304.66</strain>
    </source>
</reference>
<proteinExistence type="predicted"/>
<sequence>MCKSRTFRQGSSVPARCICLLAHCTPQPLIQPSCEEPASSPASSQATTLFICSSVATAYSDYSDLVRPDRVTTLHAYRKAHNGEPIPTSHSKLDINLLGQNRKVC</sequence>
<dbReference type="Proteomes" id="UP000800093">
    <property type="component" value="Unassembled WGS sequence"/>
</dbReference>
<evidence type="ECO:0000313" key="2">
    <source>
        <dbReference type="Proteomes" id="UP000800093"/>
    </source>
</evidence>
<accession>A0A9P4N6E8</accession>
<dbReference type="AlphaFoldDB" id="A0A9P4N6E8"/>
<dbReference type="EMBL" id="ML986680">
    <property type="protein sequence ID" value="KAF2260516.1"/>
    <property type="molecule type" value="Genomic_DNA"/>
</dbReference>